<protein>
    <recommendedName>
        <fullName evidence="5">Actin</fullName>
    </recommendedName>
</protein>
<dbReference type="VEuPathDB" id="AmoebaDB:NfTy_082890"/>
<proteinExistence type="inferred from homology"/>
<feature type="region of interest" description="Disordered" evidence="2">
    <location>
        <begin position="357"/>
        <end position="380"/>
    </location>
</feature>
<dbReference type="SUPFAM" id="SSF53067">
    <property type="entry name" value="Actin-like ATPase domain"/>
    <property type="match status" value="2"/>
</dbReference>
<dbReference type="VEuPathDB" id="AmoebaDB:NF0128330"/>
<reference evidence="3 4" key="1">
    <citation type="journal article" date="2019" name="Sci. Rep.">
        <title>Nanopore sequencing improves the draft genome of the human pathogenic amoeba Naegleria fowleri.</title>
        <authorList>
            <person name="Liechti N."/>
            <person name="Schurch N."/>
            <person name="Bruggmann R."/>
            <person name="Wittwer M."/>
        </authorList>
    </citation>
    <scope>NUCLEOTIDE SEQUENCE [LARGE SCALE GENOMIC DNA]</scope>
    <source>
        <strain evidence="3 4">ATCC 30894</strain>
    </source>
</reference>
<dbReference type="OMA" id="ILAPHQF"/>
<dbReference type="PANTHER" id="PTHR11937">
    <property type="entry name" value="ACTIN"/>
    <property type="match status" value="1"/>
</dbReference>
<dbReference type="Gene3D" id="3.30.420.40">
    <property type="match status" value="2"/>
</dbReference>
<dbReference type="PRINTS" id="PR00190">
    <property type="entry name" value="ACTIN"/>
</dbReference>
<dbReference type="Gene3D" id="3.90.640.10">
    <property type="entry name" value="Actin, Chain A, domain 4"/>
    <property type="match status" value="1"/>
</dbReference>
<dbReference type="AlphaFoldDB" id="A0A6A5BHI3"/>
<dbReference type="FunFam" id="3.30.420.40:FF:000050">
    <property type="entry name" value="Actin, alpha skeletal muscle"/>
    <property type="match status" value="1"/>
</dbReference>
<evidence type="ECO:0000313" key="4">
    <source>
        <dbReference type="Proteomes" id="UP000444721"/>
    </source>
</evidence>
<organism evidence="3 4">
    <name type="scientific">Naegleria fowleri</name>
    <name type="common">Brain eating amoeba</name>
    <dbReference type="NCBI Taxonomy" id="5763"/>
    <lineage>
        <taxon>Eukaryota</taxon>
        <taxon>Discoba</taxon>
        <taxon>Heterolobosea</taxon>
        <taxon>Tetramitia</taxon>
        <taxon>Eutetramitia</taxon>
        <taxon>Vahlkampfiidae</taxon>
        <taxon>Naegleria</taxon>
    </lineage>
</organism>
<accession>A0A6A5BHI3</accession>
<dbReference type="Proteomes" id="UP000444721">
    <property type="component" value="Unassembled WGS sequence"/>
</dbReference>
<dbReference type="InterPro" id="IPR043129">
    <property type="entry name" value="ATPase_NBD"/>
</dbReference>
<dbReference type="SMART" id="SM00268">
    <property type="entry name" value="ACTIN"/>
    <property type="match status" value="1"/>
</dbReference>
<evidence type="ECO:0000256" key="2">
    <source>
        <dbReference type="SAM" id="MobiDB-lite"/>
    </source>
</evidence>
<evidence type="ECO:0000313" key="3">
    <source>
        <dbReference type="EMBL" id="KAF0976377.1"/>
    </source>
</evidence>
<dbReference type="Pfam" id="PF00022">
    <property type="entry name" value="Actin"/>
    <property type="match status" value="1"/>
</dbReference>
<dbReference type="InterPro" id="IPR004000">
    <property type="entry name" value="Actin"/>
</dbReference>
<dbReference type="OrthoDB" id="5132116at2759"/>
<dbReference type="RefSeq" id="XP_044561090.1">
    <property type="nucleotide sequence ID" value="XM_044708037.1"/>
</dbReference>
<keyword evidence="4" id="KW-1185">Reference proteome</keyword>
<gene>
    <name evidence="3" type="ORF">FDP41_004604</name>
</gene>
<evidence type="ECO:0008006" key="5">
    <source>
        <dbReference type="Google" id="ProtNLM"/>
    </source>
</evidence>
<evidence type="ECO:0000256" key="1">
    <source>
        <dbReference type="RuleBase" id="RU000487"/>
    </source>
</evidence>
<dbReference type="EMBL" id="VFQX01000038">
    <property type="protein sequence ID" value="KAF0976377.1"/>
    <property type="molecule type" value="Genomic_DNA"/>
</dbReference>
<dbReference type="VEuPathDB" id="AmoebaDB:FDP41_004604"/>
<dbReference type="GeneID" id="68111822"/>
<name>A0A6A5BHI3_NAEFO</name>
<feature type="compositionally biased region" description="Polar residues" evidence="2">
    <location>
        <begin position="363"/>
        <end position="380"/>
    </location>
</feature>
<dbReference type="CDD" id="cd13395">
    <property type="entry name" value="ASKHA_NBD_Arp4_ACTL6-like"/>
    <property type="match status" value="1"/>
</dbReference>
<sequence>MSSYAGDEVGAIVVDVGSHTTKAGFAGEENPKAVVPSVAGVVYEKEDKSKVSNYYLGLKEISFARPHMEIENIFDPESGEICNLDYMERLLNYIYDERLGVRTNEHPLLMTEVPTSSSQNREKLTSLIFETFNAPNFFLSKQPVLSCFANGKYTALVVDSGHNFTTVTPVLDGYALQRSVIKTNKIGGKALDDELRKLIVSKRNGKDILAPHQFTKQRNTPLPSSKSAKIIESEIPGLTMSFNEYFKNRIVSDIKISLLRVAERNTQNNTSIPIVSYEMNDGIEIEIGNERESICELLFNEEYGIHKLSYESINKCDVDLRKELYSNIILTGGTTLIPNLPSRYEIELSRIAPSNAKVKPPLNTKQHSTTTSNPSGSNQTALAHLQERKYTSFIGGSILASLGGFQQMWISKSEFDETGAAQCLLRKCP</sequence>
<comment type="similarity">
    <text evidence="1">Belongs to the actin family.</text>
</comment>
<comment type="caution">
    <text evidence="3">The sequence shown here is derived from an EMBL/GenBank/DDBJ whole genome shotgun (WGS) entry which is preliminary data.</text>
</comment>